<keyword evidence="2" id="KW-0663">Pyridoxal phosphate</keyword>
<dbReference type="Pfam" id="PF00266">
    <property type="entry name" value="Aminotran_5"/>
    <property type="match status" value="1"/>
</dbReference>
<dbReference type="RefSeq" id="WP_065381513.1">
    <property type="nucleotide sequence ID" value="NZ_CP064868.1"/>
</dbReference>
<dbReference type="AlphaFoldDB" id="A0AAW5LQI4"/>
<dbReference type="PIRSF" id="PIRSF005572">
    <property type="entry name" value="NifS"/>
    <property type="match status" value="1"/>
</dbReference>
<proteinExistence type="predicted"/>
<dbReference type="InterPro" id="IPR015421">
    <property type="entry name" value="PyrdxlP-dep_Trfase_major"/>
</dbReference>
<dbReference type="InterPro" id="IPR015422">
    <property type="entry name" value="PyrdxlP-dep_Trfase_small"/>
</dbReference>
<organism evidence="4 5">
    <name type="scientific">Mammaliicoccus sciuri</name>
    <name type="common">Staphylococcus sciuri</name>
    <dbReference type="NCBI Taxonomy" id="1296"/>
    <lineage>
        <taxon>Bacteria</taxon>
        <taxon>Bacillati</taxon>
        <taxon>Bacillota</taxon>
        <taxon>Bacilli</taxon>
        <taxon>Bacillales</taxon>
        <taxon>Staphylococcaceae</taxon>
        <taxon>Mammaliicoccus</taxon>
    </lineage>
</organism>
<dbReference type="Proteomes" id="UP001204068">
    <property type="component" value="Unassembled WGS sequence"/>
</dbReference>
<dbReference type="InterPro" id="IPR015424">
    <property type="entry name" value="PyrdxlP-dep_Trfase"/>
</dbReference>
<dbReference type="Gene3D" id="3.40.640.10">
    <property type="entry name" value="Type I PLP-dependent aspartate aminotransferase-like (Major domain)"/>
    <property type="match status" value="1"/>
</dbReference>
<dbReference type="InterPro" id="IPR000192">
    <property type="entry name" value="Aminotrans_V_dom"/>
</dbReference>
<name>A0AAW5LQI4_MAMSC</name>
<dbReference type="Gene3D" id="3.90.1150.10">
    <property type="entry name" value="Aspartate Aminotransferase, domain 1"/>
    <property type="match status" value="1"/>
</dbReference>
<dbReference type="EMBL" id="JANILD010000004">
    <property type="protein sequence ID" value="MCQ9303948.1"/>
    <property type="molecule type" value="Genomic_DNA"/>
</dbReference>
<comment type="caution">
    <text evidence="4">The sequence shown here is derived from an EMBL/GenBank/DDBJ whole genome shotgun (WGS) entry which is preliminary data.</text>
</comment>
<protein>
    <submittedName>
        <fullName evidence="4">Aminotransferase class V-fold PLP-dependent enzyme</fullName>
    </submittedName>
</protein>
<sequence length="363" mass="41108">MIYLDNASTTMIDRQVMDVYQDIQHEAYYNSESLHIGGVHTRQLLDGCKQFIKDYFSTVKEVIYTRSGSHANEIAIHSFLKEKEGGKVLVSPYEHPSIHAALEVYKDDFDIILLPLDNNGEIDLEQTTDLMTDDVELIIAQHVNSETGYILPVEELSQIALDYNIPMHVDGVQAVHKLKDINVKWFSSYAFSGHKFHGTKGSGVLMMNHEYVKPLNQHYFHEMYTQNGTIDSPSIIAMTKALSITPSIDEMHTLQQYFIEQLSDLSFTPIVYKAQAPHIIAVLTPIYEGQYIMQYLSNRNICVSTGTACGHGALLSNGLKVKIDSIPEKTYDQYIRLSIGKFTTRNDIDTCLHHLKTAIRGDQ</sequence>
<evidence type="ECO:0000256" key="2">
    <source>
        <dbReference type="ARBA" id="ARBA00022898"/>
    </source>
</evidence>
<dbReference type="PANTHER" id="PTHR11601">
    <property type="entry name" value="CYSTEINE DESULFURYLASE FAMILY MEMBER"/>
    <property type="match status" value="1"/>
</dbReference>
<reference evidence="4" key="1">
    <citation type="submission" date="2022-07" db="EMBL/GenBank/DDBJ databases">
        <title>Bacterial species isolated from the porcine tonsil microbiota.</title>
        <authorList>
            <person name="Oliveira I.M.F."/>
        </authorList>
    </citation>
    <scope>NUCLEOTIDE SEQUENCE</scope>
    <source>
        <strain evidence="4">8QC2O2</strain>
    </source>
</reference>
<evidence type="ECO:0000313" key="5">
    <source>
        <dbReference type="Proteomes" id="UP001204068"/>
    </source>
</evidence>
<dbReference type="InterPro" id="IPR016454">
    <property type="entry name" value="Cysteine_dSase"/>
</dbReference>
<evidence type="ECO:0000313" key="4">
    <source>
        <dbReference type="EMBL" id="MCQ9303948.1"/>
    </source>
</evidence>
<dbReference type="SUPFAM" id="SSF53383">
    <property type="entry name" value="PLP-dependent transferases"/>
    <property type="match status" value="1"/>
</dbReference>
<keyword evidence="4" id="KW-0808">Transferase</keyword>
<dbReference type="PANTHER" id="PTHR11601:SF36">
    <property type="entry name" value="CYSTEINE DESULFURASE NIFS-RELATED"/>
    <property type="match status" value="1"/>
</dbReference>
<dbReference type="GO" id="GO:0008483">
    <property type="term" value="F:transaminase activity"/>
    <property type="evidence" value="ECO:0007669"/>
    <property type="project" value="UniProtKB-KW"/>
</dbReference>
<feature type="domain" description="Aminotransferase class V" evidence="3">
    <location>
        <begin position="2"/>
        <end position="349"/>
    </location>
</feature>
<keyword evidence="4" id="KW-0032">Aminotransferase</keyword>
<evidence type="ECO:0000259" key="3">
    <source>
        <dbReference type="Pfam" id="PF00266"/>
    </source>
</evidence>
<gene>
    <name evidence="4" type="ORF">NQ032_10090</name>
</gene>
<accession>A0AAW5LQI4</accession>
<comment type="cofactor">
    <cofactor evidence="1">
        <name>pyridoxal 5'-phosphate</name>
        <dbReference type="ChEBI" id="CHEBI:597326"/>
    </cofactor>
</comment>
<evidence type="ECO:0000256" key="1">
    <source>
        <dbReference type="ARBA" id="ARBA00001933"/>
    </source>
</evidence>